<keyword evidence="4" id="KW-1185">Reference proteome</keyword>
<evidence type="ECO:0000313" key="2">
    <source>
        <dbReference type="EMBL" id="KXW57597.1"/>
    </source>
</evidence>
<reference evidence="2 4" key="1">
    <citation type="submission" date="2016-01" db="EMBL/GenBank/DDBJ databases">
        <title>Genome sequence of the acidophilic iron oxidising Ferrovum strain Z-31.</title>
        <authorList>
            <person name="Poehlein A."/>
            <person name="Ullrich S.R."/>
            <person name="Schloemann M."/>
            <person name="Muehling M."/>
            <person name="Daniel R."/>
        </authorList>
    </citation>
    <scope>NUCLEOTIDE SEQUENCE [LARGE SCALE GENOMIC DNA]</scope>
    <source>
        <strain evidence="2 4">Z-31</strain>
    </source>
</reference>
<dbReference type="RefSeq" id="WP_031595416.1">
    <property type="nucleotide sequence ID" value="NZ_CP053675.1"/>
</dbReference>
<protein>
    <submittedName>
        <fullName evidence="2">Uncharacterized protein</fullName>
    </submittedName>
</protein>
<evidence type="ECO:0000313" key="4">
    <source>
        <dbReference type="Proteomes" id="UP000075653"/>
    </source>
</evidence>
<dbReference type="GeneID" id="301710299"/>
<feature type="compositionally biased region" description="Polar residues" evidence="1">
    <location>
        <begin position="63"/>
        <end position="74"/>
    </location>
</feature>
<dbReference type="Proteomes" id="UP000683551">
    <property type="component" value="Chromosome"/>
</dbReference>
<organism evidence="2 4">
    <name type="scientific">Ferrovum myxofaciens</name>
    <dbReference type="NCBI Taxonomy" id="416213"/>
    <lineage>
        <taxon>Bacteria</taxon>
        <taxon>Pseudomonadati</taxon>
        <taxon>Pseudomonadota</taxon>
        <taxon>Betaproteobacteria</taxon>
        <taxon>Ferrovales</taxon>
        <taxon>Ferrovaceae</taxon>
        <taxon>Ferrovum</taxon>
    </lineage>
</organism>
<accession>A0A8F3E1A7</accession>
<gene>
    <name evidence="2" type="ORF">FEMY_18620</name>
    <name evidence="3" type="ORF">JZL65_11095</name>
</gene>
<sequence>MLETIIGLLFLGSIVFVATTGERRTDEKNEKDTPKTDEKDTPKEVPQETTNKSSETKQETAKPDTTSSGLEAPP</sequence>
<evidence type="ECO:0000256" key="1">
    <source>
        <dbReference type="SAM" id="MobiDB-lite"/>
    </source>
</evidence>
<dbReference type="EMBL" id="CP071137">
    <property type="protein sequence ID" value="QWY77013.1"/>
    <property type="molecule type" value="Genomic_DNA"/>
</dbReference>
<accession>A0A149VWJ4</accession>
<feature type="region of interest" description="Disordered" evidence="1">
    <location>
        <begin position="18"/>
        <end position="74"/>
    </location>
</feature>
<reference evidence="3" key="2">
    <citation type="submission" date="2021-02" db="EMBL/GenBank/DDBJ databases">
        <title>Comparative genomics of Ferrovum myxofaciens strains, predominant extremophile bacteria forming large biofilm stalactites in acid mine ecosystems.</title>
        <authorList>
            <person name="Burkartova K."/>
            <person name="Ridl J."/>
            <person name="Pajer P."/>
            <person name="Falteisek L."/>
        </authorList>
    </citation>
    <scope>NUCLEOTIDE SEQUENCE</scope>
    <source>
        <strain evidence="3">MI1III</strain>
    </source>
</reference>
<dbReference type="AlphaFoldDB" id="A0A8F3E1A7"/>
<dbReference type="EMBL" id="LRRD01000047">
    <property type="protein sequence ID" value="KXW57597.1"/>
    <property type="molecule type" value="Genomic_DNA"/>
</dbReference>
<dbReference type="Proteomes" id="UP000075653">
    <property type="component" value="Unassembled WGS sequence"/>
</dbReference>
<proteinExistence type="predicted"/>
<name>A0A8F3E1A7_9PROT</name>
<evidence type="ECO:0000313" key="3">
    <source>
        <dbReference type="EMBL" id="QWY77013.1"/>
    </source>
</evidence>
<feature type="compositionally biased region" description="Basic and acidic residues" evidence="1">
    <location>
        <begin position="21"/>
        <end position="46"/>
    </location>
</feature>